<sequence length="428" mass="47195">MRVSLFAVAAIAAALTSTHAFVTKRSPGALSATATLTTRRFLSSNASTASTTEAPVTASSPQQEDTIYNYTPEFDAAVTHAIQLLEQNVPSEKMLQPLVHFCKEFFLANQDAFEAGSCPELSAPQATLKRFMTGIQYGQTFGMGPDKFMFGSFHKAFRGKGDDGDGFEDNDIDFYTFGNDFFRPTMNLKKSKVLGRNHFEEAMGKLRKGENVIFFANHQSEADPQVMSVLMEQLLEGMEEEAPKVTFVAGHKVTTDPLAIPFSMGRNLICIHSKKHISADPETKGLKQKQNLASMSAMLGLLRADEGACIWVAPSGGRDRRDLETGKVPIAPFDRKTIDMFRLMGNKSKKPTHYYPLSMVSYDLCPPPDYVVAGVGEQRNVRFVPVGISCGAELSSRGGLESRQEFCRVAEECCREKYEALVEAIENE</sequence>
<feature type="chain" id="PRO_5031204145" description="Phospholipid/glycerol acyltransferase domain-containing protein" evidence="1">
    <location>
        <begin position="21"/>
        <end position="428"/>
    </location>
</feature>
<evidence type="ECO:0000313" key="3">
    <source>
        <dbReference type="EMBL" id="CAD9301987.1"/>
    </source>
</evidence>
<dbReference type="Pfam" id="PF01553">
    <property type="entry name" value="Acyltransferase"/>
    <property type="match status" value="1"/>
</dbReference>
<dbReference type="GO" id="GO:0004366">
    <property type="term" value="F:glycerol-3-phosphate O-acyltransferase activity"/>
    <property type="evidence" value="ECO:0007669"/>
    <property type="project" value="InterPro"/>
</dbReference>
<feature type="signal peptide" evidence="1">
    <location>
        <begin position="1"/>
        <end position="20"/>
    </location>
</feature>
<keyword evidence="1" id="KW-0732">Signal</keyword>
<dbReference type="EMBL" id="HBGK01042391">
    <property type="protein sequence ID" value="CAD9301987.1"/>
    <property type="molecule type" value="Transcribed_RNA"/>
</dbReference>
<gene>
    <name evidence="3" type="ORF">GOCE00092_LOCUS22231</name>
</gene>
<accession>A0A7S1VJE9</accession>
<dbReference type="InterPro" id="IPR016222">
    <property type="entry name" value="G3P_O-acylTrfase_chlp"/>
</dbReference>
<name>A0A7S1VJE9_9STRA</name>
<dbReference type="SUPFAM" id="SSF69593">
    <property type="entry name" value="Glycerol-3-phosphate (1)-acyltransferase"/>
    <property type="match status" value="1"/>
</dbReference>
<dbReference type="PANTHER" id="PTHR35695:SF1">
    <property type="entry name" value="GLYCEROL-3-PHOSPHATE ACYLTRANSFERASE, CHLOROPLASTIC"/>
    <property type="match status" value="1"/>
</dbReference>
<dbReference type="InterPro" id="IPR002123">
    <property type="entry name" value="Plipid/glycerol_acylTrfase"/>
</dbReference>
<feature type="domain" description="Phospholipid/glycerol acyltransferase" evidence="2">
    <location>
        <begin position="205"/>
        <end position="344"/>
    </location>
</feature>
<organism evidence="3">
    <name type="scientific">Grammatophora oceanica</name>
    <dbReference type="NCBI Taxonomy" id="210454"/>
    <lineage>
        <taxon>Eukaryota</taxon>
        <taxon>Sar</taxon>
        <taxon>Stramenopiles</taxon>
        <taxon>Ochrophyta</taxon>
        <taxon>Bacillariophyta</taxon>
        <taxon>Fragilariophyceae</taxon>
        <taxon>Fragilariophycidae</taxon>
        <taxon>Rhabdonematales</taxon>
        <taxon>Grammatophoraceae</taxon>
        <taxon>Grammatophora</taxon>
    </lineage>
</organism>
<dbReference type="PANTHER" id="PTHR35695">
    <property type="entry name" value="GLYCEROL-3-PHOSPHATE ACYLTRANSFERASE, CHLOROPLASTIC"/>
    <property type="match status" value="1"/>
</dbReference>
<dbReference type="AlphaFoldDB" id="A0A7S1VJE9"/>
<reference evidence="3" key="1">
    <citation type="submission" date="2021-01" db="EMBL/GenBank/DDBJ databases">
        <authorList>
            <person name="Corre E."/>
            <person name="Pelletier E."/>
            <person name="Niang G."/>
            <person name="Scheremetjew M."/>
            <person name="Finn R."/>
            <person name="Kale V."/>
            <person name="Holt S."/>
            <person name="Cochrane G."/>
            <person name="Meng A."/>
            <person name="Brown T."/>
            <person name="Cohen L."/>
        </authorList>
    </citation>
    <scope>NUCLEOTIDE SEQUENCE</scope>
    <source>
        <strain evidence="3">CCMP 410</strain>
    </source>
</reference>
<dbReference type="GO" id="GO:0006655">
    <property type="term" value="P:phosphatidylglycerol biosynthetic process"/>
    <property type="evidence" value="ECO:0007669"/>
    <property type="project" value="TreeGrafter"/>
</dbReference>
<evidence type="ECO:0000256" key="1">
    <source>
        <dbReference type="SAM" id="SignalP"/>
    </source>
</evidence>
<proteinExistence type="predicted"/>
<evidence type="ECO:0000259" key="2">
    <source>
        <dbReference type="Pfam" id="PF01553"/>
    </source>
</evidence>
<protein>
    <recommendedName>
        <fullName evidence="2">Phospholipid/glycerol acyltransferase domain-containing protein</fullName>
    </recommendedName>
</protein>
<dbReference type="Gene3D" id="3.40.1130.10">
    <property type="entry name" value="Glycerol-3-phosphate (1)-acyltransferase"/>
    <property type="match status" value="1"/>
</dbReference>